<evidence type="ECO:0000313" key="2">
    <source>
        <dbReference type="EMBL" id="GMH95940.1"/>
    </source>
</evidence>
<protein>
    <submittedName>
        <fullName evidence="2">Uncharacterized protein</fullName>
    </submittedName>
</protein>
<proteinExistence type="predicted"/>
<keyword evidence="3" id="KW-1185">Reference proteome</keyword>
<organism evidence="2 3">
    <name type="scientific">Triparma verrucosa</name>
    <dbReference type="NCBI Taxonomy" id="1606542"/>
    <lineage>
        <taxon>Eukaryota</taxon>
        <taxon>Sar</taxon>
        <taxon>Stramenopiles</taxon>
        <taxon>Ochrophyta</taxon>
        <taxon>Bolidophyceae</taxon>
        <taxon>Parmales</taxon>
        <taxon>Triparmaceae</taxon>
        <taxon>Triparma</taxon>
    </lineage>
</organism>
<dbReference type="AlphaFoldDB" id="A0A9W7BXK1"/>
<name>A0A9W7BXK1_9STRA</name>
<evidence type="ECO:0000256" key="1">
    <source>
        <dbReference type="SAM" id="SignalP"/>
    </source>
</evidence>
<accession>A0A9W7BXK1</accession>
<dbReference type="PANTHER" id="PTHR35836">
    <property type="entry name" value="VCBS REPEAT-CONTAINING PROTEIN"/>
    <property type="match status" value="1"/>
</dbReference>
<feature type="signal peptide" evidence="1">
    <location>
        <begin position="1"/>
        <end position="24"/>
    </location>
</feature>
<feature type="chain" id="PRO_5040902836" evidence="1">
    <location>
        <begin position="25"/>
        <end position="617"/>
    </location>
</feature>
<dbReference type="EMBL" id="BRXX01000176">
    <property type="protein sequence ID" value="GMH95940.1"/>
    <property type="molecule type" value="Genomic_DNA"/>
</dbReference>
<reference evidence="3" key="1">
    <citation type="journal article" date="2023" name="Commun. Biol.">
        <title>Genome analysis of Parmales, the sister group of diatoms, reveals the evolutionary specialization of diatoms from phago-mixotrophs to photoautotrophs.</title>
        <authorList>
            <person name="Ban H."/>
            <person name="Sato S."/>
            <person name="Yoshikawa S."/>
            <person name="Yamada K."/>
            <person name="Nakamura Y."/>
            <person name="Ichinomiya M."/>
            <person name="Sato N."/>
            <person name="Blanc-Mathieu R."/>
            <person name="Endo H."/>
            <person name="Kuwata A."/>
            <person name="Ogata H."/>
        </authorList>
    </citation>
    <scope>NUCLEOTIDE SEQUENCE [LARGE SCALE GENOMIC DNA]</scope>
    <source>
        <strain evidence="3">NIES 3699</strain>
    </source>
</reference>
<evidence type="ECO:0000313" key="3">
    <source>
        <dbReference type="Proteomes" id="UP001165160"/>
    </source>
</evidence>
<comment type="caution">
    <text evidence="2">The sequence shown here is derived from an EMBL/GenBank/DDBJ whole genome shotgun (WGS) entry which is preliminary data.</text>
</comment>
<sequence length="617" mass="67962">MRLKRRLVLFVEIVFLLTFHPSSSFTASSFHFFPNSNRKLNRRHTPVPTSSLLHSIRDNVDNSIKATFLGQGLSEGLSAAAAAGLSRANSRLVRKDRQRFVPQRYPLRVSIQHSPTRSWLKNPLTPQSTSLLTLNGTSLESSPANYDSVLWMDDKDKGSLAMEMVGEINTKSPAYLNVIREPRDDSEELWISDFSLTSRAGGVTKVHTSSGSISKLKSKFPWPNEVTSVPKHSSLMVTDGFLIPTKNDGAIYVLKNPGRNQEEKVKLTSEADWFYHRAVWVDLTGDGRQSVLTARARRTGMEGVGELVWLERPKPPRISEETGLGLELDGTKFDEFSPKNTPWKCRKLCDGPDVMFCLMNLSGTDRSIEVVSSQFFAKRVVLHSILRGDAAKGTLPTVAFERLLDDTCGPAYSAVLGDLRSLTSPSTPPSYASIIDSGSTASLSSSFAQEACTHLLVTSHECTYEDEVDSSADANLHDPNPDGGQLFSYEIPEDWKNSKWTRNTIAGGFKCRSNLSINPGAPGFPYLFYPDLNDRDLGLPPHIALSGDGSESAYIFRPDVGGSYSLMCEIDCGATVGSLAVSYTRFCGGGKEGYAKLFIAAYERDKVFVFSFDPLEV</sequence>
<dbReference type="PANTHER" id="PTHR35836:SF1">
    <property type="entry name" value="VCBS REPEAT-CONTAINING PROTEIN"/>
    <property type="match status" value="1"/>
</dbReference>
<gene>
    <name evidence="2" type="ORF">TrVE_jg11892</name>
</gene>
<keyword evidence="1" id="KW-0732">Signal</keyword>
<dbReference type="Proteomes" id="UP001165160">
    <property type="component" value="Unassembled WGS sequence"/>
</dbReference>